<gene>
    <name evidence="1" type="ORF">K444DRAFT_666901</name>
</gene>
<dbReference type="EMBL" id="KZ613856">
    <property type="protein sequence ID" value="PMD54964.1"/>
    <property type="molecule type" value="Genomic_DNA"/>
</dbReference>
<evidence type="ECO:0000313" key="1">
    <source>
        <dbReference type="EMBL" id="PMD54964.1"/>
    </source>
</evidence>
<dbReference type="OrthoDB" id="3650366at2759"/>
<accession>A0A2J6SW14</accession>
<keyword evidence="2" id="KW-1185">Reference proteome</keyword>
<dbReference type="GeneID" id="36595314"/>
<reference evidence="1 2" key="1">
    <citation type="submission" date="2016-04" db="EMBL/GenBank/DDBJ databases">
        <title>A degradative enzymes factory behind the ericoid mycorrhizal symbiosis.</title>
        <authorList>
            <consortium name="DOE Joint Genome Institute"/>
            <person name="Martino E."/>
            <person name="Morin E."/>
            <person name="Grelet G."/>
            <person name="Kuo A."/>
            <person name="Kohler A."/>
            <person name="Daghino S."/>
            <person name="Barry K."/>
            <person name="Choi C."/>
            <person name="Cichocki N."/>
            <person name="Clum A."/>
            <person name="Copeland A."/>
            <person name="Hainaut M."/>
            <person name="Haridas S."/>
            <person name="Labutti K."/>
            <person name="Lindquist E."/>
            <person name="Lipzen A."/>
            <person name="Khouja H.-R."/>
            <person name="Murat C."/>
            <person name="Ohm R."/>
            <person name="Olson A."/>
            <person name="Spatafora J."/>
            <person name="Veneault-Fourrey C."/>
            <person name="Henrissat B."/>
            <person name="Grigoriev I."/>
            <person name="Martin F."/>
            <person name="Perotto S."/>
        </authorList>
    </citation>
    <scope>NUCLEOTIDE SEQUENCE [LARGE SCALE GENOMIC DNA]</scope>
    <source>
        <strain evidence="1 2">E</strain>
    </source>
</reference>
<dbReference type="STRING" id="1095630.A0A2J6SW14"/>
<dbReference type="InParanoid" id="A0A2J6SW14"/>
<proteinExistence type="predicted"/>
<organism evidence="1 2">
    <name type="scientific">Hyaloscypha bicolor E</name>
    <dbReference type="NCBI Taxonomy" id="1095630"/>
    <lineage>
        <taxon>Eukaryota</taxon>
        <taxon>Fungi</taxon>
        <taxon>Dikarya</taxon>
        <taxon>Ascomycota</taxon>
        <taxon>Pezizomycotina</taxon>
        <taxon>Leotiomycetes</taxon>
        <taxon>Helotiales</taxon>
        <taxon>Hyaloscyphaceae</taxon>
        <taxon>Hyaloscypha</taxon>
        <taxon>Hyaloscypha bicolor</taxon>
    </lineage>
</organism>
<evidence type="ECO:0000313" key="2">
    <source>
        <dbReference type="Proteomes" id="UP000235371"/>
    </source>
</evidence>
<dbReference type="Proteomes" id="UP000235371">
    <property type="component" value="Unassembled WGS sequence"/>
</dbReference>
<dbReference type="RefSeq" id="XP_024731868.1">
    <property type="nucleotide sequence ID" value="XM_024887238.1"/>
</dbReference>
<protein>
    <submittedName>
        <fullName evidence="1">Uncharacterized protein</fullName>
    </submittedName>
</protein>
<sequence length="194" mass="22168">MQVNPASKELAVNSNNSMTKLRLTLSSLINERKQIRDCDQISFDALQAHIESAEAHRKDIFVKELVNWIAEPVGETSISHPFELQDICGNEGQDNVKNDAKLLALVMMMHWTWTLHDWCAQQFAKSEEKDSDVAWPIVPDADDIMLEPDVVLRIVEGKTSKGLVLDDEVRKWKVDFGEEERANIEKWVRDAIPD</sequence>
<dbReference type="AlphaFoldDB" id="A0A2J6SW14"/>
<name>A0A2J6SW14_9HELO</name>